<dbReference type="PROSITE" id="PS00018">
    <property type="entry name" value="EF_HAND_1"/>
    <property type="match status" value="1"/>
</dbReference>
<reference evidence="3 4" key="1">
    <citation type="submission" date="2018-12" db="EMBL/GenBank/DDBJ databases">
        <title>Characterization and Draft Genome of Vibrio anguillarum J360 Marine Pathogen Isolated from an Outbreak in Lumpfish (Cyclopterus lumpus).</title>
        <authorList>
            <person name="Vasquez J.I."/>
            <person name="Cao T."/>
            <person name="Chakraborty S."/>
            <person name="Gnanagobal H."/>
            <person name="Wescot J."/>
            <person name="Boyce D."/>
            <person name="Santander J."/>
        </authorList>
    </citation>
    <scope>NUCLEOTIDE SEQUENCE [LARGE SCALE GENOMIC DNA]</scope>
    <source>
        <strain evidence="3 4">J360</strain>
    </source>
</reference>
<gene>
    <name evidence="3" type="ORF">DYL72_12295</name>
</gene>
<dbReference type="EMBL" id="CP034672">
    <property type="protein sequence ID" value="AZS25716.1"/>
    <property type="molecule type" value="Genomic_DNA"/>
</dbReference>
<feature type="domain" description="Hemolysin beta-prism lectin" evidence="1">
    <location>
        <begin position="510"/>
        <end position="639"/>
    </location>
</feature>
<dbReference type="Pfam" id="PF16458">
    <property type="entry name" value="Beta-prism_lec"/>
    <property type="match status" value="2"/>
</dbReference>
<protein>
    <submittedName>
        <fullName evidence="3">Hemolysin</fullName>
    </submittedName>
</protein>
<sequence length="958" mass="104414">MKNLKYFTIAFGLISLGSTVVQAASIDSEAEGCIISRETGAKYCLKPGERSGYSLPQWIYNHAVDVLAPSGISVMLSDWDNLSYNRLAMFDGYTGNDELKNVKAYNGQILDFSHPRSMRVLASDTYPEACIISRKSGERFCLKEGERSGYSLPAYIYGHEVDVEAPKGLGVMLSDWDNLSYNRLAVFGGDTASSLLNAVKAYNGEILDFSHPHSMRVVPYTKPIDVIETNLKWSWERSQFKPEFNQVMATPVVAQLNDDNHDGKIDNNDVADIIVVTFESNKYNAGGIVRALSGVDGSELWSYSNGGIIADARYTPAVADLDSDGLVEIVTTSLNSAYINVLDIEGNIKKQIEKTKTGGGASGNITLTDLDGDSSVEILSADGVYNYDTGLVFSHSWTPSSISGDFDGDKVQEIFMNGDLYKADGSLSWQYDKKDFAWFSSLVNLDDDEFPEVVVSVPASVATAQNSRFAVLEHDGSVKWEINSMSNPGGGVQAISNFLGKKITETSKWSHVFGYTGHSTAYTISVNNSDPLFVRSGAAIDAIGISRNAITGGNGGSFNSPLQLNQVASIDITSGKYWWGGEHVLALEFHLKNGSTVFMGSKHYAFSKKTERLQIPENSRIRNIKAWTAGWLIDGLQFEIVSEQANNDVKGIVHAGYTAVDMYNKNGELIWSVPNDDRTSGKIGVSAYDFDGDGVDEVIVQDQMRVRILDGQTGNERAIIANSSATLWEYPIVVDLAGDNNAELIVVANDFDKNYVVNHGVFVYESADASKPWASATRIWNQHAFHLTNVTQDGVVPTNATPSWLSHNTYRSSTLRATGGGESPILGYSNTQQSQRVVTADNQMYLRSGFAIDAIGTTANNLVGGPVQGTNGGVLRAPIALDQLQSVEVTSGLYNWGGYHIVAIKFTMKDGSSVLLGSSHYASNKKVETYTVPQGKRIKQINVWTGGWLVEGLQFVFD</sequence>
<feature type="domain" description="Metalloprotease StcE C-terminal" evidence="2">
    <location>
        <begin position="32"/>
        <end position="121"/>
    </location>
</feature>
<accession>A0A3M7LR76</accession>
<dbReference type="SUPFAM" id="SSF69318">
    <property type="entry name" value="Integrin alpha N-terminal domain"/>
    <property type="match status" value="1"/>
</dbReference>
<dbReference type="InterPro" id="IPR018247">
    <property type="entry name" value="EF_Hand_1_Ca_BS"/>
</dbReference>
<organism evidence="3 4">
    <name type="scientific">Vibrio anguillarum</name>
    <name type="common">Listonella anguillarum</name>
    <dbReference type="NCBI Taxonomy" id="55601"/>
    <lineage>
        <taxon>Bacteria</taxon>
        <taxon>Pseudomonadati</taxon>
        <taxon>Pseudomonadota</taxon>
        <taxon>Gammaproteobacteria</taxon>
        <taxon>Vibrionales</taxon>
        <taxon>Vibrionaceae</taxon>
        <taxon>Vibrio</taxon>
    </lineage>
</organism>
<dbReference type="Pfam" id="PF17945">
    <property type="entry name" value="Crystall_4"/>
    <property type="match status" value="2"/>
</dbReference>
<dbReference type="AlphaFoldDB" id="A0A3M7LR76"/>
<dbReference type="RefSeq" id="WP_069212024.1">
    <property type="nucleotide sequence ID" value="NZ_CP031535.1"/>
</dbReference>
<dbReference type="PANTHER" id="PTHR45460:SF2">
    <property type="entry name" value="ALPHA 1,3 GLUCANASE, GH71 FAMILY (EUROFUNG)"/>
    <property type="match status" value="1"/>
</dbReference>
<dbReference type="InterPro" id="IPR040966">
    <property type="entry name" value="StcE_C"/>
</dbReference>
<dbReference type="InterPro" id="IPR032496">
    <property type="entry name" value="Hemolysin_beta-prism_lec"/>
</dbReference>
<dbReference type="Proteomes" id="UP000256923">
    <property type="component" value="Chromosome 1"/>
</dbReference>
<evidence type="ECO:0000313" key="3">
    <source>
        <dbReference type="EMBL" id="AZS25716.1"/>
    </source>
</evidence>
<evidence type="ECO:0000313" key="4">
    <source>
        <dbReference type="Proteomes" id="UP000256923"/>
    </source>
</evidence>
<feature type="domain" description="Hemolysin beta-prism lectin" evidence="1">
    <location>
        <begin position="823"/>
        <end position="955"/>
    </location>
</feature>
<dbReference type="Gene3D" id="2.100.10.30">
    <property type="entry name" value="Jacalin-like lectin domain"/>
    <property type="match status" value="2"/>
</dbReference>
<proteinExistence type="predicted"/>
<evidence type="ECO:0000259" key="1">
    <source>
        <dbReference type="Pfam" id="PF16458"/>
    </source>
</evidence>
<evidence type="ECO:0000259" key="2">
    <source>
        <dbReference type="Pfam" id="PF17945"/>
    </source>
</evidence>
<dbReference type="InterPro" id="IPR028994">
    <property type="entry name" value="Integrin_alpha_N"/>
</dbReference>
<dbReference type="InterPro" id="IPR036404">
    <property type="entry name" value="Jacalin-like_lectin_dom_sf"/>
</dbReference>
<dbReference type="PANTHER" id="PTHR45460">
    <property type="entry name" value="SIMILAR TO CYSTEINE PROTEINASE"/>
    <property type="match status" value="1"/>
</dbReference>
<name>A0A3M7LR76_VIBAN</name>
<feature type="domain" description="Metalloprotease StcE C-terminal" evidence="2">
    <location>
        <begin position="129"/>
        <end position="218"/>
    </location>
</feature>
<dbReference type="Gene3D" id="2.60.20.40">
    <property type="match status" value="2"/>
</dbReference>